<name>A0A1A9I070_9BACT</name>
<organism evidence="1 2">
    <name type="scientific">Niabella ginsenosidivorans</name>
    <dbReference type="NCBI Taxonomy" id="1176587"/>
    <lineage>
        <taxon>Bacteria</taxon>
        <taxon>Pseudomonadati</taxon>
        <taxon>Bacteroidota</taxon>
        <taxon>Chitinophagia</taxon>
        <taxon>Chitinophagales</taxon>
        <taxon>Chitinophagaceae</taxon>
        <taxon>Niabella</taxon>
    </lineage>
</organism>
<dbReference type="OrthoDB" id="1005072at2"/>
<dbReference type="Pfam" id="PF11013">
    <property type="entry name" value="DUF2851"/>
    <property type="match status" value="1"/>
</dbReference>
<dbReference type="EMBL" id="CP015772">
    <property type="protein sequence ID" value="ANH81016.1"/>
    <property type="molecule type" value="Genomic_DNA"/>
</dbReference>
<sequence length="419" mass="48694">MNEQLLQYIWQFQYFNNAFLTTAEKEPLRIIKPGIINRNQGPDFENARIQIGSTTWAGSVELHLKTSDWEKHQHQQDKNYRKVILHVVYENDRPQSGIPVLELKTRISRSLLKRYNSLMQAQSFIPCEHQILKVPAIIFNVWKSRLVAERLIRKGMVIQQYQEANEQHWEESFWWLLARNLGVPVNADAFEAMAKTIPLRILAKHKNQIHQLEALLLGQAGLLNDSFEDPYPKLLQREYAFLQRKYGLSAIAYPVQFLRMRPGNFPTLRLAQLAAIIHSSAHLFSKLLEEESLKKAKLLFKANANDFWNYHYSLRDQSTYREKAIGSAMINNIIVNTVCPILFAYGCFIDKNRLKEKAIRWLEELGAEKNTITKGFEELGLSNTAAVDSQAFIELKSRFCDERNCLHCTVGNYLLKQEK</sequence>
<evidence type="ECO:0000313" key="2">
    <source>
        <dbReference type="Proteomes" id="UP000077667"/>
    </source>
</evidence>
<gene>
    <name evidence="1" type="ORF">A8C56_08520</name>
</gene>
<keyword evidence="2" id="KW-1185">Reference proteome</keyword>
<accession>A0A1A9I070</accession>
<dbReference type="Proteomes" id="UP000077667">
    <property type="component" value="Chromosome"/>
</dbReference>
<protein>
    <recommendedName>
        <fullName evidence="3">DUF2851 domain-containing protein</fullName>
    </recommendedName>
</protein>
<proteinExistence type="predicted"/>
<dbReference type="InterPro" id="IPR021272">
    <property type="entry name" value="DUF2851"/>
</dbReference>
<dbReference type="KEGG" id="nia:A8C56_08520"/>
<dbReference type="AlphaFoldDB" id="A0A1A9I070"/>
<dbReference type="STRING" id="1176587.A8C56_08520"/>
<evidence type="ECO:0000313" key="1">
    <source>
        <dbReference type="EMBL" id="ANH81016.1"/>
    </source>
</evidence>
<reference evidence="1 2" key="1">
    <citation type="submission" date="2016-05" db="EMBL/GenBank/DDBJ databases">
        <title>Niabella ginsenosidivorans BS26 whole genome sequencing.</title>
        <authorList>
            <person name="Im W.T."/>
            <person name="Siddiqi M.Z."/>
        </authorList>
    </citation>
    <scope>NUCLEOTIDE SEQUENCE [LARGE SCALE GENOMIC DNA]</scope>
    <source>
        <strain evidence="1 2">BS26</strain>
    </source>
</reference>
<evidence type="ECO:0008006" key="3">
    <source>
        <dbReference type="Google" id="ProtNLM"/>
    </source>
</evidence>
<dbReference type="RefSeq" id="WP_067754513.1">
    <property type="nucleotide sequence ID" value="NZ_CP015772.1"/>
</dbReference>